<dbReference type="Proteomes" id="UP001189429">
    <property type="component" value="Unassembled WGS sequence"/>
</dbReference>
<evidence type="ECO:0000313" key="2">
    <source>
        <dbReference type="EMBL" id="CAK0890683.1"/>
    </source>
</evidence>
<evidence type="ECO:0000256" key="1">
    <source>
        <dbReference type="SAM" id="MobiDB-lite"/>
    </source>
</evidence>
<organism evidence="2 3">
    <name type="scientific">Prorocentrum cordatum</name>
    <dbReference type="NCBI Taxonomy" id="2364126"/>
    <lineage>
        <taxon>Eukaryota</taxon>
        <taxon>Sar</taxon>
        <taxon>Alveolata</taxon>
        <taxon>Dinophyceae</taxon>
        <taxon>Prorocentrales</taxon>
        <taxon>Prorocentraceae</taxon>
        <taxon>Prorocentrum</taxon>
    </lineage>
</organism>
<proteinExistence type="predicted"/>
<dbReference type="EMBL" id="CAUYUJ010019376">
    <property type="protein sequence ID" value="CAK0890683.1"/>
    <property type="molecule type" value="Genomic_DNA"/>
</dbReference>
<feature type="compositionally biased region" description="Acidic residues" evidence="1">
    <location>
        <begin position="68"/>
        <end position="84"/>
    </location>
</feature>
<comment type="caution">
    <text evidence="2">The sequence shown here is derived from an EMBL/GenBank/DDBJ whole genome shotgun (WGS) entry which is preliminary data.</text>
</comment>
<accession>A0ABN9WZ52</accession>
<gene>
    <name evidence="2" type="ORF">PCOR1329_LOCUS70805</name>
</gene>
<sequence>MGPTPPGRLRNKEPEQEDSRRDHGEVPRPPRGLAPPRTAGGDGPALGRRATQGGQTPPGEYAPGWPASEEEEEEEEEEKGEELWESSGGGHIRFCRLRYGAFRLCANVLRRSGCGTSSHEQSSILKRLSPGIGGEVVATAPSHFRKKIFPAWRDCPSLTS</sequence>
<feature type="compositionally biased region" description="Basic and acidic residues" evidence="1">
    <location>
        <begin position="10"/>
        <end position="28"/>
    </location>
</feature>
<name>A0ABN9WZ52_9DINO</name>
<feature type="region of interest" description="Disordered" evidence="1">
    <location>
        <begin position="1"/>
        <end position="87"/>
    </location>
</feature>
<reference evidence="2" key="1">
    <citation type="submission" date="2023-10" db="EMBL/GenBank/DDBJ databases">
        <authorList>
            <person name="Chen Y."/>
            <person name="Shah S."/>
            <person name="Dougan E. K."/>
            <person name="Thang M."/>
            <person name="Chan C."/>
        </authorList>
    </citation>
    <scope>NUCLEOTIDE SEQUENCE [LARGE SCALE GENOMIC DNA]</scope>
</reference>
<evidence type="ECO:0000313" key="3">
    <source>
        <dbReference type="Proteomes" id="UP001189429"/>
    </source>
</evidence>
<keyword evidence="3" id="KW-1185">Reference proteome</keyword>
<protein>
    <submittedName>
        <fullName evidence="2">Uncharacterized protein</fullName>
    </submittedName>
</protein>